<organism evidence="2 3">
    <name type="scientific">Paracoccus mangrovi</name>
    <dbReference type="NCBI Taxonomy" id="1715645"/>
    <lineage>
        <taxon>Bacteria</taxon>
        <taxon>Pseudomonadati</taxon>
        <taxon>Pseudomonadota</taxon>
        <taxon>Alphaproteobacteria</taxon>
        <taxon>Rhodobacterales</taxon>
        <taxon>Paracoccaceae</taxon>
        <taxon>Paracoccus</taxon>
    </lineage>
</organism>
<feature type="region of interest" description="Disordered" evidence="1">
    <location>
        <begin position="19"/>
        <end position="52"/>
    </location>
</feature>
<dbReference type="EMBL" id="JBHRXJ010000015">
    <property type="protein sequence ID" value="MFC3529817.1"/>
    <property type="molecule type" value="Genomic_DNA"/>
</dbReference>
<feature type="compositionally biased region" description="Low complexity" evidence="1">
    <location>
        <begin position="19"/>
        <end position="38"/>
    </location>
</feature>
<accession>A0ABV7R9I7</accession>
<feature type="region of interest" description="Disordered" evidence="1">
    <location>
        <begin position="184"/>
        <end position="203"/>
    </location>
</feature>
<protein>
    <submittedName>
        <fullName evidence="2">Uncharacterized protein</fullName>
    </submittedName>
</protein>
<evidence type="ECO:0000313" key="3">
    <source>
        <dbReference type="Proteomes" id="UP001595721"/>
    </source>
</evidence>
<sequence length="203" mass="20762">MLGSLFGWVGSALNQQNSQINNANSNTNNTDDQTVTENKPSNSVSGATETADSGGAKFDFSSAVSAAVSNAASTTGNTVGSVVGAAANGTYDSGASGSNTSAAPSQAEDDSMLSAYFYAAKWAKSIQTQVAEEVPTDPDAGKKVNFATEPYRHDVVAQYFSEQTVQFGGKKLASIGSNGVLTLGDASQATNNPYQAQKSLGSF</sequence>
<evidence type="ECO:0000313" key="2">
    <source>
        <dbReference type="EMBL" id="MFC3529817.1"/>
    </source>
</evidence>
<dbReference type="RefSeq" id="WP_377745908.1">
    <property type="nucleotide sequence ID" value="NZ_JBHRXJ010000015.1"/>
</dbReference>
<keyword evidence="3" id="KW-1185">Reference proteome</keyword>
<proteinExistence type="predicted"/>
<gene>
    <name evidence="2" type="ORF">ACFOMH_16710</name>
</gene>
<feature type="compositionally biased region" description="Polar residues" evidence="1">
    <location>
        <begin position="39"/>
        <end position="51"/>
    </location>
</feature>
<evidence type="ECO:0000256" key="1">
    <source>
        <dbReference type="SAM" id="MobiDB-lite"/>
    </source>
</evidence>
<reference evidence="3" key="1">
    <citation type="journal article" date="2019" name="Int. J. Syst. Evol. Microbiol.">
        <title>The Global Catalogue of Microorganisms (GCM) 10K type strain sequencing project: providing services to taxonomists for standard genome sequencing and annotation.</title>
        <authorList>
            <consortium name="The Broad Institute Genomics Platform"/>
            <consortium name="The Broad Institute Genome Sequencing Center for Infectious Disease"/>
            <person name="Wu L."/>
            <person name="Ma J."/>
        </authorList>
    </citation>
    <scope>NUCLEOTIDE SEQUENCE [LARGE SCALE GENOMIC DNA]</scope>
    <source>
        <strain evidence="3">KCTC 42899</strain>
    </source>
</reference>
<name>A0ABV7R9I7_9RHOB</name>
<comment type="caution">
    <text evidence="2">The sequence shown here is derived from an EMBL/GenBank/DDBJ whole genome shotgun (WGS) entry which is preliminary data.</text>
</comment>
<dbReference type="Proteomes" id="UP001595721">
    <property type="component" value="Unassembled WGS sequence"/>
</dbReference>